<gene>
    <name evidence="2" type="primary">vanY</name>
    <name evidence="2" type="ORF">PAECIP111892_00226</name>
</gene>
<dbReference type="InterPro" id="IPR058193">
    <property type="entry name" value="VanY/YodJ_core_dom"/>
</dbReference>
<dbReference type="Pfam" id="PF02557">
    <property type="entry name" value="VanY"/>
    <property type="match status" value="1"/>
</dbReference>
<dbReference type="RefSeq" id="WP_236328758.1">
    <property type="nucleotide sequence ID" value="NZ_CAKMMG010000001.1"/>
</dbReference>
<dbReference type="PANTHER" id="PTHR34385">
    <property type="entry name" value="D-ALANYL-D-ALANINE CARBOXYPEPTIDASE"/>
    <property type="match status" value="1"/>
</dbReference>
<evidence type="ECO:0000259" key="1">
    <source>
        <dbReference type="Pfam" id="PF02557"/>
    </source>
</evidence>
<sequence length="290" mass="32943">MKKWVFWAVILLLVGYEALHQNKEVNYNTRGAETVHALTGESGGFDITVLSKNQIYQGNLLLVNKDYPVHKTGVTPDIVNLFQHHELTNGYGLLNNKIMLSQKVAEKFSAMVEAAGRQGITHFLISSGYRGKKEQERLYEEKGAEVALPPGHSEHNLGLSLDIGSTQMEMNRAPEGQWLEENAWDYGFILRYPQDKTDITGIKYEPWHFRYVGLPHSIIMRDKNLTLEQYLEFLKKEKNITAAVDGRQYQISYIPITGNTPFTIPAGRHYEVSGNNMDGVIVTVYHDSNQ</sequence>
<keyword evidence="3" id="KW-1185">Reference proteome</keyword>
<proteinExistence type="predicted"/>
<dbReference type="SUPFAM" id="SSF55166">
    <property type="entry name" value="Hedgehog/DD-peptidase"/>
    <property type="match status" value="1"/>
</dbReference>
<keyword evidence="2" id="KW-0121">Carboxypeptidase</keyword>
<dbReference type="Gene3D" id="3.30.200.180">
    <property type="match status" value="1"/>
</dbReference>
<dbReference type="InterPro" id="IPR052179">
    <property type="entry name" value="DD-CPase-like"/>
</dbReference>
<evidence type="ECO:0000313" key="3">
    <source>
        <dbReference type="Proteomes" id="UP000838324"/>
    </source>
</evidence>
<keyword evidence="2" id="KW-0645">Protease</keyword>
<dbReference type="EC" id="3.4.17.-" evidence="2"/>
<dbReference type="InterPro" id="IPR009045">
    <property type="entry name" value="Zn_M74/Hedgehog-like"/>
</dbReference>
<comment type="caution">
    <text evidence="2">The sequence shown here is derived from an EMBL/GenBank/DDBJ whole genome shotgun (WGS) entry which is preliminary data.</text>
</comment>
<dbReference type="PANTHER" id="PTHR34385:SF1">
    <property type="entry name" value="PEPTIDOGLYCAN L-ALANYL-D-GLUTAMATE ENDOPEPTIDASE CWLK"/>
    <property type="match status" value="1"/>
</dbReference>
<reference evidence="2" key="1">
    <citation type="submission" date="2022-01" db="EMBL/GenBank/DDBJ databases">
        <authorList>
            <person name="Criscuolo A."/>
        </authorList>
    </citation>
    <scope>NUCLEOTIDE SEQUENCE</scope>
    <source>
        <strain evidence="2">CIP111892</strain>
    </source>
</reference>
<dbReference type="Proteomes" id="UP000838324">
    <property type="component" value="Unassembled WGS sequence"/>
</dbReference>
<dbReference type="InterPro" id="IPR003709">
    <property type="entry name" value="VanY-like_core_dom"/>
</dbReference>
<feature type="domain" description="D-alanyl-D-alanine carboxypeptidase-like core" evidence="1">
    <location>
        <begin position="98"/>
        <end position="213"/>
    </location>
</feature>
<dbReference type="GO" id="GO:0004180">
    <property type="term" value="F:carboxypeptidase activity"/>
    <property type="evidence" value="ECO:0007669"/>
    <property type="project" value="UniProtKB-KW"/>
</dbReference>
<accession>A0ABN8FZB8</accession>
<protein>
    <submittedName>
        <fullName evidence="2">D-alanyl-D-alanine carboxypeptidase</fullName>
        <ecNumber evidence="2">3.4.17.-</ecNumber>
    </submittedName>
</protein>
<keyword evidence="2" id="KW-0378">Hydrolase</keyword>
<dbReference type="EMBL" id="CAKMMG010000001">
    <property type="protein sequence ID" value="CAH1190522.1"/>
    <property type="molecule type" value="Genomic_DNA"/>
</dbReference>
<organism evidence="2 3">
    <name type="scientific">Paenibacillus auburnensis</name>
    <dbReference type="NCBI Taxonomy" id="2905649"/>
    <lineage>
        <taxon>Bacteria</taxon>
        <taxon>Bacillati</taxon>
        <taxon>Bacillota</taxon>
        <taxon>Bacilli</taxon>
        <taxon>Bacillales</taxon>
        <taxon>Paenibacillaceae</taxon>
        <taxon>Paenibacillus</taxon>
    </lineage>
</organism>
<name>A0ABN8FZB8_9BACL</name>
<dbReference type="CDD" id="cd14852">
    <property type="entry name" value="LD-carboxypeptidase"/>
    <property type="match status" value="1"/>
</dbReference>
<dbReference type="Gene3D" id="3.30.1380.10">
    <property type="match status" value="1"/>
</dbReference>
<evidence type="ECO:0000313" key="2">
    <source>
        <dbReference type="EMBL" id="CAH1190522.1"/>
    </source>
</evidence>